<sequence length="245" mass="27148">MRIIFSRKGFDSSAGGGPSPIVDGRPLSLPIPAGAASATTYGDLGLGELAAKSSRGRIHARDLCHHDPMFRNDGTCVFGQCGAAQTHLERQGVKPGDVFVFFGLFADEDTGEPHHRIFGYLRTDEMISLANGVPHDLQEMRHPHALAMHHRNDCIWRGEGVEAARASDALRLTVPGGPPSLWRRPDWLKRGGLSYHDRADRWLRGKHAQRRLQSVARGQEFVADIGRRQAPRDWLDRIIAEIRAS</sequence>
<evidence type="ECO:0000313" key="2">
    <source>
        <dbReference type="EMBL" id="MBV7266102.1"/>
    </source>
</evidence>
<proteinExistence type="predicted"/>
<keyword evidence="3" id="KW-1185">Reference proteome</keyword>
<evidence type="ECO:0000259" key="1">
    <source>
        <dbReference type="Pfam" id="PF18754"/>
    </source>
</evidence>
<dbReference type="Pfam" id="PF18754">
    <property type="entry name" value="Nmad3"/>
    <property type="match status" value="1"/>
</dbReference>
<dbReference type="EMBL" id="JAGSPB010000002">
    <property type="protein sequence ID" value="MBV7266102.1"/>
    <property type="molecule type" value="Genomic_DNA"/>
</dbReference>
<feature type="domain" description="Nucleotide modification associated" evidence="1">
    <location>
        <begin position="2"/>
        <end position="224"/>
    </location>
</feature>
<dbReference type="InterPro" id="IPR041135">
    <property type="entry name" value="Nmad3"/>
</dbReference>
<organism evidence="2 3">
    <name type="scientific">Erythrobacter ani</name>
    <dbReference type="NCBI Taxonomy" id="2827235"/>
    <lineage>
        <taxon>Bacteria</taxon>
        <taxon>Pseudomonadati</taxon>
        <taxon>Pseudomonadota</taxon>
        <taxon>Alphaproteobacteria</taxon>
        <taxon>Sphingomonadales</taxon>
        <taxon>Erythrobacteraceae</taxon>
        <taxon>Erythrobacter/Porphyrobacter group</taxon>
        <taxon>Erythrobacter</taxon>
    </lineage>
</organism>
<protein>
    <recommendedName>
        <fullName evidence="1">Nucleotide modification associated domain-containing protein</fullName>
    </recommendedName>
</protein>
<dbReference type="Proteomes" id="UP000699975">
    <property type="component" value="Unassembled WGS sequence"/>
</dbReference>
<evidence type="ECO:0000313" key="3">
    <source>
        <dbReference type="Proteomes" id="UP000699975"/>
    </source>
</evidence>
<accession>A0ABS6SNM3</accession>
<comment type="caution">
    <text evidence="2">The sequence shown here is derived from an EMBL/GenBank/DDBJ whole genome shotgun (WGS) entry which is preliminary data.</text>
</comment>
<name>A0ABS6SNM3_9SPHN</name>
<gene>
    <name evidence="2" type="ORF">KCG45_07920</name>
</gene>
<reference evidence="2 3" key="1">
    <citation type="submission" date="2021-04" db="EMBL/GenBank/DDBJ databases">
        <authorList>
            <person name="Pira H."/>
            <person name="Risdian C."/>
            <person name="Wink J."/>
        </authorList>
    </citation>
    <scope>NUCLEOTIDE SEQUENCE [LARGE SCALE GENOMIC DNA]</scope>
    <source>
        <strain evidence="2 3">WH131</strain>
    </source>
</reference>